<dbReference type="PRINTS" id="PR01271">
    <property type="entry name" value="HISDACETLASE"/>
</dbReference>
<gene>
    <name evidence="6" type="ORF">M0813_21290</name>
</gene>
<evidence type="ECO:0000256" key="3">
    <source>
        <dbReference type="ARBA" id="ARBA00022801"/>
    </source>
</evidence>
<protein>
    <recommendedName>
        <fullName evidence="2">histone deacetylase</fullName>
        <ecNumber evidence="2">3.5.1.98</ecNumber>
    </recommendedName>
</protein>
<dbReference type="SUPFAM" id="SSF52768">
    <property type="entry name" value="Arginase/deacetylase"/>
    <property type="match status" value="1"/>
</dbReference>
<evidence type="ECO:0000256" key="1">
    <source>
        <dbReference type="ARBA" id="ARBA00006457"/>
    </source>
</evidence>
<dbReference type="InterPro" id="IPR023696">
    <property type="entry name" value="Ureohydrolase_dom_sf"/>
</dbReference>
<dbReference type="InterPro" id="IPR037138">
    <property type="entry name" value="His_deacetylse_dom_sf"/>
</dbReference>
<dbReference type="Pfam" id="PF00850">
    <property type="entry name" value="Hist_deacetyl"/>
    <property type="match status" value="1"/>
</dbReference>
<dbReference type="PRINTS" id="PR01270">
    <property type="entry name" value="HDASUPER"/>
</dbReference>
<dbReference type="Proteomes" id="UP001150062">
    <property type="component" value="Unassembled WGS sequence"/>
</dbReference>
<accession>A0ABQ8YHI4</accession>
<dbReference type="InterPro" id="IPR023801">
    <property type="entry name" value="His_deacetylse_dom"/>
</dbReference>
<evidence type="ECO:0000313" key="6">
    <source>
        <dbReference type="EMBL" id="KAJ6244032.1"/>
    </source>
</evidence>
<dbReference type="InterPro" id="IPR003084">
    <property type="entry name" value="HDAC_I/II"/>
</dbReference>
<comment type="similarity">
    <text evidence="1">Belongs to the histone deacetylase family. HD type 1 subfamily.</text>
</comment>
<feature type="domain" description="Histone deacetylase" evidence="5">
    <location>
        <begin position="26"/>
        <end position="316"/>
    </location>
</feature>
<name>A0ABQ8YHI4_9EUKA</name>
<reference evidence="6" key="1">
    <citation type="submission" date="2022-08" db="EMBL/GenBank/DDBJ databases">
        <title>Novel sulfate-reducing endosymbionts in the free-living metamonad Anaeramoeba.</title>
        <authorList>
            <person name="Jerlstrom-Hultqvist J."/>
            <person name="Cepicka I."/>
            <person name="Gallot-Lavallee L."/>
            <person name="Salas-Leiva D."/>
            <person name="Curtis B.A."/>
            <person name="Zahonova K."/>
            <person name="Pipaliya S."/>
            <person name="Dacks J."/>
            <person name="Roger A.J."/>
        </authorList>
    </citation>
    <scope>NUCLEOTIDE SEQUENCE</scope>
    <source>
        <strain evidence="6">Schooner1</strain>
    </source>
</reference>
<sequence length="529" mass="61411">MTNSYQKRVAYFYDVEIGSFYYAPKHPMKPHRIAITHNLVLGYELYKQMEIYTPKRSSKEEMQMFHSKNYVNFLQSILSTNQDQFLEQQSNYNVGEDCPIFENMFEWFQISSGGSIQGAVKLNHNLADISINWAGGLHHAKKSRASGFCYINDIVLAILELLKFFPRVLYIDIDIHHGDGVEEAFYTTDRVMTCSFHKYGYNFFPGTGNLQDVGFDEGKYYSVNFPLLNGITNEKYFKYFKLTIDKILEIYQPSAIVLQCGADSLYGDRLGSFNLDIKGHGGCVKYIRDKNLPLLVLGGGGYTPKNVAKCWTHETGILVGKNNLENELPETIYSNYFQKSSQLYTLDSKTDFKDQNTRRSLENNYQKICENLRLIKGAPSIQMKVIPNEIILQDSTKENIELDQDKHPDRRMTSFLRNNIKQPFNEFEEDPLFKKEFSLLNTETKINRYSGLLNEKSFKQKYIIRDEKPENLEKYEKEMIQNEKYSNFLCTNTNDNIDISSPQSSSSTTNIFKKRRTNNMSNLNVKIFN</sequence>
<keyword evidence="7" id="KW-1185">Reference proteome</keyword>
<evidence type="ECO:0000256" key="4">
    <source>
        <dbReference type="ARBA" id="ARBA00022853"/>
    </source>
</evidence>
<dbReference type="PANTHER" id="PTHR10625:SF10">
    <property type="entry name" value="HISTONE DEACETYLASE HDAC1"/>
    <property type="match status" value="1"/>
</dbReference>
<dbReference type="PANTHER" id="PTHR10625">
    <property type="entry name" value="HISTONE DEACETYLASE HDAC1-RELATED"/>
    <property type="match status" value="1"/>
</dbReference>
<keyword evidence="3" id="KW-0378">Hydrolase</keyword>
<evidence type="ECO:0000259" key="5">
    <source>
        <dbReference type="Pfam" id="PF00850"/>
    </source>
</evidence>
<dbReference type="EC" id="3.5.1.98" evidence="2"/>
<proteinExistence type="inferred from homology"/>
<dbReference type="InterPro" id="IPR000286">
    <property type="entry name" value="HDACs"/>
</dbReference>
<evidence type="ECO:0000256" key="2">
    <source>
        <dbReference type="ARBA" id="ARBA00012111"/>
    </source>
</evidence>
<organism evidence="6 7">
    <name type="scientific">Anaeramoeba flamelloides</name>
    <dbReference type="NCBI Taxonomy" id="1746091"/>
    <lineage>
        <taxon>Eukaryota</taxon>
        <taxon>Metamonada</taxon>
        <taxon>Anaeramoebidae</taxon>
        <taxon>Anaeramoeba</taxon>
    </lineage>
</organism>
<comment type="caution">
    <text evidence="6">The sequence shown here is derived from an EMBL/GenBank/DDBJ whole genome shotgun (WGS) entry which is preliminary data.</text>
</comment>
<keyword evidence="4" id="KW-0156">Chromatin regulator</keyword>
<evidence type="ECO:0000313" key="7">
    <source>
        <dbReference type="Proteomes" id="UP001150062"/>
    </source>
</evidence>
<dbReference type="Gene3D" id="3.40.800.20">
    <property type="entry name" value="Histone deacetylase domain"/>
    <property type="match status" value="1"/>
</dbReference>
<dbReference type="EMBL" id="JAOAOG010000166">
    <property type="protein sequence ID" value="KAJ6244032.1"/>
    <property type="molecule type" value="Genomic_DNA"/>
</dbReference>